<gene>
    <name evidence="1" type="ORF">GCM10007276_11820</name>
</gene>
<reference evidence="1" key="1">
    <citation type="journal article" date="2014" name="Int. J. Syst. Evol. Microbiol.">
        <title>Complete genome sequence of Corynebacterium casei LMG S-19264T (=DSM 44701T), isolated from a smear-ripened cheese.</title>
        <authorList>
            <consortium name="US DOE Joint Genome Institute (JGI-PGF)"/>
            <person name="Walter F."/>
            <person name="Albersmeier A."/>
            <person name="Kalinowski J."/>
            <person name="Ruckert C."/>
        </authorList>
    </citation>
    <scope>NUCLEOTIDE SEQUENCE</scope>
    <source>
        <strain evidence="1">CCM 7684</strain>
    </source>
</reference>
<dbReference type="AlphaFoldDB" id="A0A8J2VLB5"/>
<organism evidence="1 2">
    <name type="scientific">Agaricicola taiwanensis</name>
    <dbReference type="NCBI Taxonomy" id="591372"/>
    <lineage>
        <taxon>Bacteria</taxon>
        <taxon>Pseudomonadati</taxon>
        <taxon>Pseudomonadota</taxon>
        <taxon>Alphaproteobacteria</taxon>
        <taxon>Rhodobacterales</taxon>
        <taxon>Paracoccaceae</taxon>
        <taxon>Agaricicola</taxon>
    </lineage>
</organism>
<evidence type="ECO:0000313" key="1">
    <source>
        <dbReference type="EMBL" id="GGE35993.1"/>
    </source>
</evidence>
<keyword evidence="2" id="KW-1185">Reference proteome</keyword>
<dbReference type="RefSeq" id="WP_188408731.1">
    <property type="nucleotide sequence ID" value="NZ_BMCP01000001.1"/>
</dbReference>
<proteinExistence type="predicted"/>
<sequence length="54" mass="5908">MAEIPPVDTGEVTTTNEDEAFDEVIAGAMSSFATTLMFPLIQKTTEDIRENSNE</sequence>
<protein>
    <submittedName>
        <fullName evidence="1">Uncharacterized protein</fullName>
    </submittedName>
</protein>
<evidence type="ECO:0000313" key="2">
    <source>
        <dbReference type="Proteomes" id="UP000602745"/>
    </source>
</evidence>
<accession>A0A8J2VLB5</accession>
<name>A0A8J2VLB5_9RHOB</name>
<dbReference type="EMBL" id="BMCP01000001">
    <property type="protein sequence ID" value="GGE35993.1"/>
    <property type="molecule type" value="Genomic_DNA"/>
</dbReference>
<dbReference type="Proteomes" id="UP000602745">
    <property type="component" value="Unassembled WGS sequence"/>
</dbReference>
<reference evidence="1" key="2">
    <citation type="submission" date="2020-09" db="EMBL/GenBank/DDBJ databases">
        <authorList>
            <person name="Sun Q."/>
            <person name="Sedlacek I."/>
        </authorList>
    </citation>
    <scope>NUCLEOTIDE SEQUENCE</scope>
    <source>
        <strain evidence="1">CCM 7684</strain>
    </source>
</reference>
<comment type="caution">
    <text evidence="1">The sequence shown here is derived from an EMBL/GenBank/DDBJ whole genome shotgun (WGS) entry which is preliminary data.</text>
</comment>